<dbReference type="InterPro" id="IPR005792">
    <property type="entry name" value="Prot_disulphide_isomerase"/>
</dbReference>
<dbReference type="PANTHER" id="PTHR18929">
    <property type="entry name" value="PROTEIN DISULFIDE ISOMERASE"/>
    <property type="match status" value="1"/>
</dbReference>
<dbReference type="FunFam" id="3.40.30.10:FF:000027">
    <property type="entry name" value="protein disulfide-isomerase A2"/>
    <property type="match status" value="1"/>
</dbReference>
<dbReference type="GO" id="GO:0005788">
    <property type="term" value="C:endoplasmic reticulum lumen"/>
    <property type="evidence" value="ECO:0007669"/>
    <property type="project" value="UniProtKB-SubCell"/>
</dbReference>
<feature type="domain" description="Thioredoxin" evidence="15">
    <location>
        <begin position="8"/>
        <end position="133"/>
    </location>
</feature>
<feature type="disulfide bond" description="Redox-active" evidence="11">
    <location>
        <begin position="396"/>
        <end position="399"/>
    </location>
</feature>
<comment type="similarity">
    <text evidence="3 12">Belongs to the protein disulfide isomerase family.</text>
</comment>
<evidence type="ECO:0000256" key="13">
    <source>
        <dbReference type="RuleBase" id="RU361130"/>
    </source>
</evidence>
<evidence type="ECO:0000256" key="4">
    <source>
        <dbReference type="ARBA" id="ARBA00012723"/>
    </source>
</evidence>
<keyword evidence="6" id="KW-0677">Repeat</keyword>
<dbReference type="CDD" id="cd02995">
    <property type="entry name" value="PDI_a_PDI_a'_C"/>
    <property type="match status" value="1"/>
</dbReference>
<proteinExistence type="inferred from homology"/>
<organism evidence="16">
    <name type="scientific">Cacopsylla melanoneura</name>
    <dbReference type="NCBI Taxonomy" id="428564"/>
    <lineage>
        <taxon>Eukaryota</taxon>
        <taxon>Metazoa</taxon>
        <taxon>Ecdysozoa</taxon>
        <taxon>Arthropoda</taxon>
        <taxon>Hexapoda</taxon>
        <taxon>Insecta</taxon>
        <taxon>Pterygota</taxon>
        <taxon>Neoptera</taxon>
        <taxon>Paraneoptera</taxon>
        <taxon>Hemiptera</taxon>
        <taxon>Sternorrhyncha</taxon>
        <taxon>Psylloidea</taxon>
        <taxon>Psyllidae</taxon>
        <taxon>Psyllinae</taxon>
        <taxon>Cacopsylla</taxon>
    </lineage>
</organism>
<evidence type="ECO:0000256" key="8">
    <source>
        <dbReference type="ARBA" id="ARBA00023157"/>
    </source>
</evidence>
<dbReference type="InterPro" id="IPR005788">
    <property type="entry name" value="PDI_thioredoxin-like_dom"/>
</dbReference>
<dbReference type="NCBIfam" id="TIGR01126">
    <property type="entry name" value="pdi_dom"/>
    <property type="match status" value="2"/>
</dbReference>
<dbReference type="PANTHER" id="PTHR18929:SF240">
    <property type="entry name" value="PROTEIN DISULFIDE-ISOMERASE"/>
    <property type="match status" value="1"/>
</dbReference>
<sequence>MRRLSLLFLLISPLVVINADEITEEDGVLVLTQDNFQGAIEKHDNILVEFYAPWCGHCKQLVPEYAKAAQSLASNGHDIKLAKVDATQHTTLAEQYGVRGYPTLKFFKKQSIIEYGGGRTSEDIVNWLLKKTGPPAKEFTSVEEIKKFIDDNKVVIAGLFKNADSDLAKAFNEIASKVDDLVFITATNADILSEYSVDDDTVTIFKKFDEGRVNYEGAAEEADLRKFLTTQSLPLVVEFNHETAQKIFGGEIKSHLLVFFSKAAGHYESHFEPVQTVAKDFREKVLFVTINTDEEDHQKILEFFGMNKEEVPSMRLIKLEEDMAKYKPPTPEISVDNDRTFVGDFLEGKLKQHLLSQPLPEDWDKTPVKTLVASNFDEVALDKSKHVLVEFYAPWCGHCKQLAPIYDKLAERFADRDDLLVAKMDATVNELEHTKITSFPTLKLYTKDENKVIDYNGERVLEAMAKFLESGGKDGGVPTSGQEETDEDDDQPKRDEL</sequence>
<dbReference type="FunFam" id="3.40.30.10:FF:000030">
    <property type="entry name" value="Protein disulfide-isomerase"/>
    <property type="match status" value="1"/>
</dbReference>
<evidence type="ECO:0000256" key="10">
    <source>
        <dbReference type="ARBA" id="ARBA00023284"/>
    </source>
</evidence>
<keyword evidence="7" id="KW-0256">Endoplasmic reticulum</keyword>
<dbReference type="GO" id="GO:0034976">
    <property type="term" value="P:response to endoplasmic reticulum stress"/>
    <property type="evidence" value="ECO:0007669"/>
    <property type="project" value="TreeGrafter"/>
</dbReference>
<evidence type="ECO:0000313" key="16">
    <source>
        <dbReference type="EMBL" id="CAG6781022.1"/>
    </source>
</evidence>
<name>A0A8D9BD42_9HEMI</name>
<evidence type="ECO:0000256" key="9">
    <source>
        <dbReference type="ARBA" id="ARBA00023235"/>
    </source>
</evidence>
<dbReference type="NCBIfam" id="TIGR01130">
    <property type="entry name" value="ER_PDI_fam"/>
    <property type="match status" value="1"/>
</dbReference>
<evidence type="ECO:0000256" key="1">
    <source>
        <dbReference type="ARBA" id="ARBA00001182"/>
    </source>
</evidence>
<dbReference type="Pfam" id="PF13848">
    <property type="entry name" value="Thioredoxin_6"/>
    <property type="match status" value="1"/>
</dbReference>
<dbReference type="PRINTS" id="PR00421">
    <property type="entry name" value="THIOREDOXIN"/>
</dbReference>
<dbReference type="EC" id="5.3.4.1" evidence="4 13"/>
<comment type="catalytic activity">
    <reaction evidence="1 13">
        <text>Catalyzes the rearrangement of -S-S- bonds in proteins.</text>
        <dbReference type="EC" id="5.3.4.1"/>
    </reaction>
</comment>
<evidence type="ECO:0000256" key="7">
    <source>
        <dbReference type="ARBA" id="ARBA00022824"/>
    </source>
</evidence>
<evidence type="ECO:0000256" key="14">
    <source>
        <dbReference type="SAM" id="MobiDB-lite"/>
    </source>
</evidence>
<dbReference type="SUPFAM" id="SSF52833">
    <property type="entry name" value="Thioredoxin-like"/>
    <property type="match status" value="4"/>
</dbReference>
<feature type="disulfide bond" description="Redox-active" evidence="11">
    <location>
        <begin position="55"/>
        <end position="58"/>
    </location>
</feature>
<reference evidence="16" key="1">
    <citation type="submission" date="2021-05" db="EMBL/GenBank/DDBJ databases">
        <authorList>
            <person name="Alioto T."/>
            <person name="Alioto T."/>
            <person name="Gomez Garrido J."/>
        </authorList>
    </citation>
    <scope>NUCLEOTIDE SEQUENCE</scope>
</reference>
<dbReference type="Pfam" id="PF00085">
    <property type="entry name" value="Thioredoxin"/>
    <property type="match status" value="2"/>
</dbReference>
<feature type="region of interest" description="Disordered" evidence="14">
    <location>
        <begin position="469"/>
        <end position="497"/>
    </location>
</feature>
<keyword evidence="9 13" id="KW-0413">Isomerase</keyword>
<evidence type="ECO:0000256" key="11">
    <source>
        <dbReference type="PIRSR" id="PIRSR605792-51"/>
    </source>
</evidence>
<dbReference type="PROSITE" id="PS51352">
    <property type="entry name" value="THIOREDOXIN_2"/>
    <property type="match status" value="2"/>
</dbReference>
<keyword evidence="10 11" id="KW-0676">Redox-active center</keyword>
<dbReference type="FunFam" id="3.40.30.10:FF:000023">
    <property type="entry name" value="Protein disulfide-isomerase"/>
    <property type="match status" value="1"/>
</dbReference>
<dbReference type="InterPro" id="IPR017937">
    <property type="entry name" value="Thioredoxin_CS"/>
</dbReference>
<comment type="subcellular location">
    <subcellularLocation>
        <location evidence="2">Endoplasmic reticulum lumen</location>
    </subcellularLocation>
</comment>
<dbReference type="Gene3D" id="3.40.30.10">
    <property type="entry name" value="Glutaredoxin"/>
    <property type="match status" value="4"/>
</dbReference>
<dbReference type="CDD" id="cd02982">
    <property type="entry name" value="PDI_b'_family"/>
    <property type="match status" value="1"/>
</dbReference>
<dbReference type="FunFam" id="3.40.30.10:FF:000042">
    <property type="entry name" value="protein disulfide-isomerase A2"/>
    <property type="match status" value="1"/>
</dbReference>
<dbReference type="AlphaFoldDB" id="A0A8D9BD42"/>
<dbReference type="PROSITE" id="PS00194">
    <property type="entry name" value="THIOREDOXIN_1"/>
    <property type="match status" value="2"/>
</dbReference>
<protein>
    <recommendedName>
        <fullName evidence="4 13">Protein disulfide-isomerase</fullName>
        <ecNumber evidence="4 13">5.3.4.1</ecNumber>
    </recommendedName>
</protein>
<dbReference type="CDD" id="cd02981">
    <property type="entry name" value="PDI_b_family"/>
    <property type="match status" value="1"/>
</dbReference>
<evidence type="ECO:0000256" key="5">
    <source>
        <dbReference type="ARBA" id="ARBA00022729"/>
    </source>
</evidence>
<feature type="domain" description="Thioredoxin" evidence="15">
    <location>
        <begin position="360"/>
        <end position="473"/>
    </location>
</feature>
<evidence type="ECO:0000256" key="12">
    <source>
        <dbReference type="RuleBase" id="RU004208"/>
    </source>
</evidence>
<keyword evidence="5 13" id="KW-0732">Signal</keyword>
<feature type="signal peptide" evidence="13">
    <location>
        <begin position="1"/>
        <end position="19"/>
    </location>
</feature>
<dbReference type="CDD" id="cd02961">
    <property type="entry name" value="PDI_a_family"/>
    <property type="match status" value="1"/>
</dbReference>
<evidence type="ECO:0000256" key="2">
    <source>
        <dbReference type="ARBA" id="ARBA00004319"/>
    </source>
</evidence>
<dbReference type="GO" id="GO:0006457">
    <property type="term" value="P:protein folding"/>
    <property type="evidence" value="ECO:0007669"/>
    <property type="project" value="TreeGrafter"/>
</dbReference>
<feature type="chain" id="PRO_5034617599" description="Protein disulfide-isomerase" evidence="13">
    <location>
        <begin position="20"/>
        <end position="497"/>
    </location>
</feature>
<dbReference type="InterPro" id="IPR036249">
    <property type="entry name" value="Thioredoxin-like_sf"/>
</dbReference>
<dbReference type="InterPro" id="IPR013766">
    <property type="entry name" value="Thioredoxin_domain"/>
</dbReference>
<dbReference type="EMBL" id="HBUF01621188">
    <property type="protein sequence ID" value="CAG6781022.1"/>
    <property type="molecule type" value="Transcribed_RNA"/>
</dbReference>
<accession>A0A8D9BD42</accession>
<evidence type="ECO:0000256" key="3">
    <source>
        <dbReference type="ARBA" id="ARBA00006347"/>
    </source>
</evidence>
<evidence type="ECO:0000256" key="6">
    <source>
        <dbReference type="ARBA" id="ARBA00022737"/>
    </source>
</evidence>
<evidence type="ECO:0000259" key="15">
    <source>
        <dbReference type="PROSITE" id="PS51352"/>
    </source>
</evidence>
<keyword evidence="8 11" id="KW-1015">Disulfide bond</keyword>
<dbReference type="GO" id="GO:0003756">
    <property type="term" value="F:protein disulfide isomerase activity"/>
    <property type="evidence" value="ECO:0007669"/>
    <property type="project" value="UniProtKB-EC"/>
</dbReference>